<feature type="chain" id="PRO_5025649109" description="PEP-CTERM protein-sorting domain-containing protein" evidence="2">
    <location>
        <begin position="22"/>
        <end position="249"/>
    </location>
</feature>
<feature type="signal peptide" evidence="2">
    <location>
        <begin position="1"/>
        <end position="21"/>
    </location>
</feature>
<keyword evidence="1" id="KW-1133">Transmembrane helix</keyword>
<evidence type="ECO:0008006" key="5">
    <source>
        <dbReference type="Google" id="ProtNLM"/>
    </source>
</evidence>
<gene>
    <name evidence="3" type="ORF">SCARR_02917</name>
</gene>
<reference evidence="3 4" key="1">
    <citation type="submission" date="2019-04" db="EMBL/GenBank/DDBJ databases">
        <authorList>
            <person name="Van Vliet M D."/>
        </authorList>
    </citation>
    <scope>NUCLEOTIDE SEQUENCE [LARGE SCALE GENOMIC DNA]</scope>
    <source>
        <strain evidence="3 4">F21</strain>
    </source>
</reference>
<sequence length="249" mass="25801">MKKVRIGLAMALTALLAQVEADVLVDMQEFLPASSSQSATFSSLDATVVSSGTSISNMVPSGSFSASDMGSAETFGVTVSGADDWNYATATGPGSVNAYLSSLTYVDIYGSNNGWGLSASATKEGFLATPGEALVMTFDLSGLTAEHQSNFRFKGLGFGRVKAGIDSYNYMVIDASGDVITASASGVDIDILSLDIALNDGDSLVIGNETFDTMRLADFTVDVIPEPATLGLVGMAGAVLLGIRRRLML</sequence>
<organism evidence="3 4">
    <name type="scientific">Pontiella sulfatireligans</name>
    <dbReference type="NCBI Taxonomy" id="2750658"/>
    <lineage>
        <taxon>Bacteria</taxon>
        <taxon>Pseudomonadati</taxon>
        <taxon>Kiritimatiellota</taxon>
        <taxon>Kiritimatiellia</taxon>
        <taxon>Kiritimatiellales</taxon>
        <taxon>Pontiellaceae</taxon>
        <taxon>Pontiella</taxon>
    </lineage>
</organism>
<protein>
    <recommendedName>
        <fullName evidence="5">PEP-CTERM protein-sorting domain-containing protein</fullName>
    </recommendedName>
</protein>
<keyword evidence="2" id="KW-0732">Signal</keyword>
<feature type="transmembrane region" description="Helical" evidence="1">
    <location>
        <begin position="223"/>
        <end position="243"/>
    </location>
</feature>
<evidence type="ECO:0000313" key="4">
    <source>
        <dbReference type="Proteomes" id="UP000346198"/>
    </source>
</evidence>
<evidence type="ECO:0000313" key="3">
    <source>
        <dbReference type="EMBL" id="VGO20850.1"/>
    </source>
</evidence>
<accession>A0A6C2UKT0</accession>
<keyword evidence="1" id="KW-0472">Membrane</keyword>
<dbReference type="Proteomes" id="UP000346198">
    <property type="component" value="Unassembled WGS sequence"/>
</dbReference>
<dbReference type="EMBL" id="CAAHFH010000002">
    <property type="protein sequence ID" value="VGO20850.1"/>
    <property type="molecule type" value="Genomic_DNA"/>
</dbReference>
<dbReference type="AlphaFoldDB" id="A0A6C2UKT0"/>
<proteinExistence type="predicted"/>
<dbReference type="RefSeq" id="WP_136062357.1">
    <property type="nucleotide sequence ID" value="NZ_CAAHFH010000002.1"/>
</dbReference>
<name>A0A6C2UKT0_9BACT</name>
<evidence type="ECO:0000256" key="2">
    <source>
        <dbReference type="SAM" id="SignalP"/>
    </source>
</evidence>
<dbReference type="InterPro" id="IPR013424">
    <property type="entry name" value="Ice-binding_C"/>
</dbReference>
<keyword evidence="4" id="KW-1185">Reference proteome</keyword>
<keyword evidence="1" id="KW-0812">Transmembrane</keyword>
<dbReference type="NCBIfam" id="TIGR02595">
    <property type="entry name" value="PEP_CTERM"/>
    <property type="match status" value="1"/>
</dbReference>
<evidence type="ECO:0000256" key="1">
    <source>
        <dbReference type="SAM" id="Phobius"/>
    </source>
</evidence>